<feature type="transmembrane region" description="Helical" evidence="2">
    <location>
        <begin position="377"/>
        <end position="402"/>
    </location>
</feature>
<evidence type="ECO:0000256" key="1">
    <source>
        <dbReference type="SAM" id="MobiDB-lite"/>
    </source>
</evidence>
<keyword evidence="4" id="KW-1185">Reference proteome</keyword>
<dbReference type="RefSeq" id="WP_066570434.1">
    <property type="nucleotide sequence ID" value="NZ_CP015623.1"/>
</dbReference>
<dbReference type="AlphaFoldDB" id="A0A172QY20"/>
<feature type="transmembrane region" description="Helical" evidence="2">
    <location>
        <begin position="697"/>
        <end position="718"/>
    </location>
</feature>
<proteinExistence type="predicted"/>
<dbReference type="EMBL" id="CP015623">
    <property type="protein sequence ID" value="ANE05538.1"/>
    <property type="molecule type" value="Genomic_DNA"/>
</dbReference>
<feature type="region of interest" description="Disordered" evidence="1">
    <location>
        <begin position="944"/>
        <end position="1001"/>
    </location>
</feature>
<keyword evidence="2" id="KW-1133">Transmembrane helix</keyword>
<feature type="compositionally biased region" description="Basic residues" evidence="1">
    <location>
        <begin position="985"/>
        <end position="994"/>
    </location>
</feature>
<feature type="transmembrane region" description="Helical" evidence="2">
    <location>
        <begin position="59"/>
        <end position="79"/>
    </location>
</feature>
<name>A0A172QY20_9CORY</name>
<feature type="compositionally biased region" description="Basic and acidic residues" evidence="1">
    <location>
        <begin position="944"/>
        <end position="984"/>
    </location>
</feature>
<feature type="compositionally biased region" description="Low complexity" evidence="1">
    <location>
        <begin position="853"/>
        <end position="868"/>
    </location>
</feature>
<feature type="compositionally biased region" description="Basic and acidic residues" evidence="1">
    <location>
        <begin position="887"/>
        <end position="920"/>
    </location>
</feature>
<keyword evidence="3" id="KW-0614">Plasmid</keyword>
<feature type="transmembrane region" description="Helical" evidence="2">
    <location>
        <begin position="170"/>
        <end position="189"/>
    </location>
</feature>
<geneLocation type="plasmid" evidence="3 4">
    <name>pCRULAC1</name>
</geneLocation>
<sequence length="1001" mass="105881">MSVDLLECPPKDDVPDAQTSDVASKRFQRLWRWFISPTVQTKIVTWGAIALSLGLVRAASSTAVVVIVSAICATVWLLGKWAKKHPQAAGTIFPVGLMIAVATMASLVMAPVYIADGAVELAAGFVLAPIVVAVATWLFPSYGTHRGWTTFLALIPAWVGFAATVTHPGLVSVAACVSTVGGVLVAWVRSRLGKRTTGVVSTPRTRRKRIVRGVAMAGVVVTMVTMGSLAAGPKAEAGWFSNIGDKMLCGIVAPSLGSEPVGTGPEQVIASYNNTGLGATDGSEAPYLDRELDFNSTNLDAYTLYEIAGLRGISYVNWVKDDAGENTGCAFTPWISIMAGNALNMIAHFGLQITIFLMEFSQVKDPFRFLYEPLSPIVGNIVLISLAFMGIAFIIGIIIGLYRLVRRGSLAQALQGASGATIAAMICALFYGGVGAGAIWEAPKGSGFYTLMSTLDEYAATLSAEISSSLLSYVPQADSGMCNYPTGGDNTSLRYASCILAESMAYYPWALGQFGPAGADVITPVNDPNLKPTEGGNVADKNELGLPCYNNYQGCGDIRSYLIAQVGGPSADIQACLRESNYDEEANDVDNFDALTSCEPYHAVANDLTLRGTSDSDLMLSSYRGSGGSSAHATQAFVSLLSIFTVGLAIAAVSAAATYWHGRLLMLFFLGPFRLLGAAFTSVEKSFQWVMSVMQTAIVRVCYSVAVALMIVIVATVAASPLNAGIQLLINVVLIGSILKGIRAIDQYTSVGTDGGGDSSQVTSKANVISGSAIGTAAGNLATGAIKGGAAGTGRVVGGAAKKTGTGALAVGGAGVAAAGFATRPLQNANERRRGRADSRREQKAMEAEGKQQKTTTETSSDTPTKTPSRVRTTVTNAGAAVGRSFKRPDGVQRERAHSEQDIYQQEVKKENGIRKEQGRDILTPRERFKIRRNLGSLNDVDLHSKYESADQRASRLAETVKKREAAAQGDKERANKRNPDQKPARKPARKPVRKPTEKKD</sequence>
<dbReference type="Proteomes" id="UP000076929">
    <property type="component" value="Plasmid pCRULAC1"/>
</dbReference>
<dbReference type="OrthoDB" id="4773466at2"/>
<feature type="transmembrane region" description="Helical" evidence="2">
    <location>
        <begin position="334"/>
        <end position="357"/>
    </location>
</feature>
<evidence type="ECO:0000313" key="3">
    <source>
        <dbReference type="EMBL" id="ANE05538.1"/>
    </source>
</evidence>
<keyword evidence="2" id="KW-0812">Transmembrane</keyword>
<keyword evidence="2" id="KW-0472">Membrane</keyword>
<feature type="transmembrane region" description="Helical" evidence="2">
    <location>
        <begin position="666"/>
        <end position="685"/>
    </location>
</feature>
<protein>
    <submittedName>
        <fullName evidence="3">Uncharacterized protein</fullName>
    </submittedName>
</protein>
<reference evidence="3 4" key="1">
    <citation type="submission" date="2016-05" db="EMBL/GenBank/DDBJ databases">
        <title>Complete genome sequence of Corynebacterium crudilactis, a new Corynebacterium species isolated from raw cow's milk.</title>
        <authorList>
            <person name="Christian R."/>
            <person name="Zimmermann J."/>
            <person name="Lipski A."/>
            <person name="Kalinowski J."/>
        </authorList>
    </citation>
    <scope>NUCLEOTIDE SEQUENCE [LARGE SCALE GENOMIC DNA]</scope>
    <source>
        <strain evidence="3 4">JZ16</strain>
        <plasmid evidence="3 4">pCRULAC1</plasmid>
    </source>
</reference>
<feature type="transmembrane region" description="Helical" evidence="2">
    <location>
        <begin position="147"/>
        <end position="164"/>
    </location>
</feature>
<evidence type="ECO:0000256" key="2">
    <source>
        <dbReference type="SAM" id="Phobius"/>
    </source>
</evidence>
<gene>
    <name evidence="3" type="ORF">ccrud_14455</name>
</gene>
<accession>A0A172QY20</accession>
<organism evidence="3 4">
    <name type="scientific">Corynebacterium crudilactis</name>
    <dbReference type="NCBI Taxonomy" id="1652495"/>
    <lineage>
        <taxon>Bacteria</taxon>
        <taxon>Bacillati</taxon>
        <taxon>Actinomycetota</taxon>
        <taxon>Actinomycetes</taxon>
        <taxon>Mycobacteriales</taxon>
        <taxon>Corynebacteriaceae</taxon>
        <taxon>Corynebacterium</taxon>
    </lineage>
</organism>
<evidence type="ECO:0000313" key="4">
    <source>
        <dbReference type="Proteomes" id="UP000076929"/>
    </source>
</evidence>
<feature type="region of interest" description="Disordered" evidence="1">
    <location>
        <begin position="825"/>
        <end position="920"/>
    </location>
</feature>
<feature type="transmembrane region" description="Helical" evidence="2">
    <location>
        <begin position="91"/>
        <end position="115"/>
    </location>
</feature>
<feature type="transmembrane region" description="Helical" evidence="2">
    <location>
        <begin position="121"/>
        <end position="140"/>
    </location>
</feature>
<dbReference type="KEGG" id="ccjz:ccrud_14455"/>
<feature type="compositionally biased region" description="Basic and acidic residues" evidence="1">
    <location>
        <begin position="830"/>
        <end position="852"/>
    </location>
</feature>
<feature type="transmembrane region" description="Helical" evidence="2">
    <location>
        <begin position="422"/>
        <end position="442"/>
    </location>
</feature>
<feature type="transmembrane region" description="Helical" evidence="2">
    <location>
        <begin position="210"/>
        <end position="231"/>
    </location>
</feature>
<feature type="transmembrane region" description="Helical" evidence="2">
    <location>
        <begin position="636"/>
        <end position="660"/>
    </location>
</feature>